<keyword evidence="2" id="KW-1185">Reference proteome</keyword>
<reference evidence="1" key="1">
    <citation type="journal article" date="2019" name="bioRxiv">
        <title>The Genome of the Zebra Mussel, Dreissena polymorpha: A Resource for Invasive Species Research.</title>
        <authorList>
            <person name="McCartney M.A."/>
            <person name="Auch B."/>
            <person name="Kono T."/>
            <person name="Mallez S."/>
            <person name="Zhang Y."/>
            <person name="Obille A."/>
            <person name="Becker A."/>
            <person name="Abrahante J.E."/>
            <person name="Garbe J."/>
            <person name="Badalamenti J.P."/>
            <person name="Herman A."/>
            <person name="Mangelson H."/>
            <person name="Liachko I."/>
            <person name="Sullivan S."/>
            <person name="Sone E.D."/>
            <person name="Koren S."/>
            <person name="Silverstein K.A.T."/>
            <person name="Beckman K.B."/>
            <person name="Gohl D.M."/>
        </authorList>
    </citation>
    <scope>NUCLEOTIDE SEQUENCE</scope>
    <source>
        <strain evidence="1">Duluth1</strain>
        <tissue evidence="1">Whole animal</tissue>
    </source>
</reference>
<gene>
    <name evidence="1" type="ORF">DPMN_147167</name>
</gene>
<dbReference type="Proteomes" id="UP000828390">
    <property type="component" value="Unassembled WGS sequence"/>
</dbReference>
<dbReference type="AlphaFoldDB" id="A0A9D4F9C7"/>
<reference evidence="1" key="2">
    <citation type="submission" date="2020-11" db="EMBL/GenBank/DDBJ databases">
        <authorList>
            <person name="McCartney M.A."/>
            <person name="Auch B."/>
            <person name="Kono T."/>
            <person name="Mallez S."/>
            <person name="Becker A."/>
            <person name="Gohl D.M."/>
            <person name="Silverstein K.A.T."/>
            <person name="Koren S."/>
            <person name="Bechman K.B."/>
            <person name="Herman A."/>
            <person name="Abrahante J.E."/>
            <person name="Garbe J."/>
        </authorList>
    </citation>
    <scope>NUCLEOTIDE SEQUENCE</scope>
    <source>
        <strain evidence="1">Duluth1</strain>
        <tissue evidence="1">Whole animal</tissue>
    </source>
</reference>
<accession>A0A9D4F9C7</accession>
<name>A0A9D4F9C7_DREPO</name>
<dbReference type="EMBL" id="JAIWYP010000007">
    <property type="protein sequence ID" value="KAH3793651.1"/>
    <property type="molecule type" value="Genomic_DNA"/>
</dbReference>
<comment type="caution">
    <text evidence="1">The sequence shown here is derived from an EMBL/GenBank/DDBJ whole genome shotgun (WGS) entry which is preliminary data.</text>
</comment>
<organism evidence="1 2">
    <name type="scientific">Dreissena polymorpha</name>
    <name type="common">Zebra mussel</name>
    <name type="synonym">Mytilus polymorpha</name>
    <dbReference type="NCBI Taxonomy" id="45954"/>
    <lineage>
        <taxon>Eukaryota</taxon>
        <taxon>Metazoa</taxon>
        <taxon>Spiralia</taxon>
        <taxon>Lophotrochozoa</taxon>
        <taxon>Mollusca</taxon>
        <taxon>Bivalvia</taxon>
        <taxon>Autobranchia</taxon>
        <taxon>Heteroconchia</taxon>
        <taxon>Euheterodonta</taxon>
        <taxon>Imparidentia</taxon>
        <taxon>Neoheterodontei</taxon>
        <taxon>Myida</taxon>
        <taxon>Dreissenoidea</taxon>
        <taxon>Dreissenidae</taxon>
        <taxon>Dreissena</taxon>
    </lineage>
</organism>
<evidence type="ECO:0000313" key="2">
    <source>
        <dbReference type="Proteomes" id="UP000828390"/>
    </source>
</evidence>
<proteinExistence type="predicted"/>
<sequence length="53" mass="6207">MDPSQSVVTARKLVCLKQKYLGCSQNYSCNLPLKWPYHHLLLWNQSTREDSLL</sequence>
<protein>
    <submittedName>
        <fullName evidence="1">Uncharacterized protein</fullName>
    </submittedName>
</protein>
<evidence type="ECO:0000313" key="1">
    <source>
        <dbReference type="EMBL" id="KAH3793651.1"/>
    </source>
</evidence>